<dbReference type="Proteomes" id="UP000515788">
    <property type="component" value="Chromosome 5"/>
</dbReference>
<dbReference type="Gene3D" id="3.30.2350.10">
    <property type="entry name" value="Pseudouridine synthase"/>
    <property type="match status" value="1"/>
</dbReference>
<dbReference type="PANTHER" id="PTHR21600:SF42">
    <property type="entry name" value="TRNA PSEUDOURIDINE(31) SYNTHASE"/>
    <property type="match status" value="1"/>
</dbReference>
<proteinExistence type="predicted"/>
<keyword evidence="3" id="KW-1185">Reference proteome</keyword>
<dbReference type="InterPro" id="IPR006224">
    <property type="entry name" value="PsdUridine_synth_RluA-like_CS"/>
</dbReference>
<dbReference type="InterPro" id="IPR020103">
    <property type="entry name" value="PsdUridine_synth_cat_dom_sf"/>
</dbReference>
<dbReference type="GO" id="GO:0003723">
    <property type="term" value="F:RNA binding"/>
    <property type="evidence" value="ECO:0007669"/>
    <property type="project" value="InterPro"/>
</dbReference>
<dbReference type="CDD" id="cd02557">
    <property type="entry name" value="PseudoU_synth_ScRIB2"/>
    <property type="match status" value="1"/>
</dbReference>
<reference evidence="2 3" key="1">
    <citation type="submission" date="2020-06" db="EMBL/GenBank/DDBJ databases">
        <title>The yeast mating-type switching endonuclease HO is a domesticated member of an unorthodox homing genetic element family.</title>
        <authorList>
            <person name="Coughlan A.Y."/>
            <person name="Lombardi L."/>
            <person name="Braun-Galleani S."/>
            <person name="Martos A.R."/>
            <person name="Galeote V."/>
            <person name="Bigey F."/>
            <person name="Dequin S."/>
            <person name="Byrne K.P."/>
            <person name="Wolfe K.H."/>
        </authorList>
    </citation>
    <scope>NUCLEOTIDE SEQUENCE [LARGE SCALE GENOMIC DNA]</scope>
    <source>
        <strain evidence="2 3">CBS764</strain>
    </source>
</reference>
<sequence length="406" mass="46397">MGVEVYFANGVRNLRPYYHGRASFAKGRWFKRTLLEVLLNEFNAESKEEYVEGIRGGKYRIIREGRALDPEEVLISPIRNSDVIETNSHKHEPPVKQWCDAEVDIPGEKVAGIDIVYEDESLLVLDKPNGIPIHPTGMFYQNTLTEILKSRGKEARPCYRLDKVTSGLLIMGKTKAIANEIQAKIRSRDMNKIYLARVSGKFPGYNRLTNEACGQLPRPFENQELNTVVESATYTIELKKSFPAGLSVPKQAITSFCPLRYFANLDQTLVACKPLTGRTHQIRIHLARLGFPIVNDPFYNLANTKYPLRSKFILDIEDWENSSLTIEDLRKHFNRFDQECDEVQAKQRSTQAHLICKECGSIEAETPPLKELELWLHAWKYSDSQKTIAFETKAPSWTEEDCGIVL</sequence>
<dbReference type="InterPro" id="IPR006145">
    <property type="entry name" value="PsdUridine_synth_RsuA/RluA"/>
</dbReference>
<dbReference type="InterPro" id="IPR050188">
    <property type="entry name" value="RluA_PseudoU_synthase"/>
</dbReference>
<dbReference type="GO" id="GO:0009982">
    <property type="term" value="F:pseudouridine synthase activity"/>
    <property type="evidence" value="ECO:0007669"/>
    <property type="project" value="InterPro"/>
</dbReference>
<dbReference type="KEGG" id="tgb:HG536_0E04690"/>
<accession>A0A7G3ZJ72</accession>
<evidence type="ECO:0000259" key="1">
    <source>
        <dbReference type="Pfam" id="PF00849"/>
    </source>
</evidence>
<name>A0A7G3ZJ72_9SACH</name>
<dbReference type="PANTHER" id="PTHR21600">
    <property type="entry name" value="MITOCHONDRIAL RNA PSEUDOURIDINE SYNTHASE"/>
    <property type="match status" value="1"/>
</dbReference>
<dbReference type="Pfam" id="PF00849">
    <property type="entry name" value="PseudoU_synth_2"/>
    <property type="match status" value="1"/>
</dbReference>
<dbReference type="AlphaFoldDB" id="A0A7G3ZJ72"/>
<organism evidence="2 3">
    <name type="scientific">Torulaspora globosa</name>
    <dbReference type="NCBI Taxonomy" id="48254"/>
    <lineage>
        <taxon>Eukaryota</taxon>
        <taxon>Fungi</taxon>
        <taxon>Dikarya</taxon>
        <taxon>Ascomycota</taxon>
        <taxon>Saccharomycotina</taxon>
        <taxon>Saccharomycetes</taxon>
        <taxon>Saccharomycetales</taxon>
        <taxon>Saccharomycetaceae</taxon>
        <taxon>Torulaspora</taxon>
    </lineage>
</organism>
<dbReference type="GeneID" id="59326754"/>
<evidence type="ECO:0000313" key="3">
    <source>
        <dbReference type="Proteomes" id="UP000515788"/>
    </source>
</evidence>
<feature type="domain" description="Pseudouridine synthase RsuA/RluA-like" evidence="1">
    <location>
        <begin position="122"/>
        <end position="287"/>
    </location>
</feature>
<evidence type="ECO:0000313" key="2">
    <source>
        <dbReference type="EMBL" id="QLL33558.1"/>
    </source>
</evidence>
<dbReference type="OrthoDB" id="424794at2759"/>
<dbReference type="SUPFAM" id="SSF55120">
    <property type="entry name" value="Pseudouridine synthase"/>
    <property type="match status" value="1"/>
</dbReference>
<gene>
    <name evidence="2" type="ORF">HG536_0E04690</name>
</gene>
<dbReference type="EMBL" id="CP059250">
    <property type="protein sequence ID" value="QLL33558.1"/>
    <property type="molecule type" value="Genomic_DNA"/>
</dbReference>
<dbReference type="GO" id="GO:0000455">
    <property type="term" value="P:enzyme-directed rRNA pseudouridine synthesis"/>
    <property type="evidence" value="ECO:0007669"/>
    <property type="project" value="TreeGrafter"/>
</dbReference>
<protein>
    <recommendedName>
        <fullName evidence="1">Pseudouridine synthase RsuA/RluA-like domain-containing protein</fullName>
    </recommendedName>
</protein>
<dbReference type="RefSeq" id="XP_037140232.1">
    <property type="nucleotide sequence ID" value="XM_037284336.1"/>
</dbReference>
<dbReference type="PROSITE" id="PS01129">
    <property type="entry name" value="PSI_RLU"/>
    <property type="match status" value="1"/>
</dbReference>